<reference evidence="13" key="2">
    <citation type="submission" date="2021-12" db="EMBL/GenBank/DDBJ databases">
        <title>Resequencing data analysis of finger millet.</title>
        <authorList>
            <person name="Hatakeyama M."/>
            <person name="Aluri S."/>
            <person name="Balachadran M.T."/>
            <person name="Sivarajan S.R."/>
            <person name="Poveda L."/>
            <person name="Shimizu-Inatsugi R."/>
            <person name="Schlapbach R."/>
            <person name="Sreeman S.M."/>
            <person name="Shimizu K.K."/>
        </authorList>
    </citation>
    <scope>NUCLEOTIDE SEQUENCE</scope>
</reference>
<dbReference type="GO" id="GO:1990538">
    <property type="term" value="F:xylan O-acetyltransferase activity"/>
    <property type="evidence" value="ECO:0007669"/>
    <property type="project" value="UniProtKB-ARBA"/>
</dbReference>
<sequence length="560" mass="60798">MERQRSASSSSTSYHLMSPKGLLLLSFASSSLLFSFLFALFAIRQGRPLHVPFDSSPLGANLSAEIAQPPVRGGSADGKAVEAAEAVLGRGIGDSVAEEGRGVVGGYLPDRGLGSAIEVNEVVTGGGNAGGAPTSGEVSEGQDIAEAGNYSLGGLDSAMRVNQEVAHGVRAGEKLVNDSRLEKTNLAEGKNSKGYVDSTAVALSNVINVSTSHDAAATGEKLEGTDSRRPINFSMEASGSLRDADGEFIQSGRLGESGSGSGSASVQEVYASEQEVQLEISDHSAVKNNSGASPDSPSPDKQDSNLIEEAAAKKMDLPRSSASHCDVYDGSWVFDDSYPFYTSDSCPFIDEGFSCEANGRTDRSYMKWRWQPKHCNIPRFDARKMLEMLQGKRLVFVGDSLNRNQWESMMCLLRTAISDPSRIRETRGRRITKEKGNYNFKFLDYNCSVEYHVTHFLVHEGKARIDQKRAKTLRIDTIDRGSSRWKDADVLVFNTAHWWSHHKTKAGIDGHPSVYGRNAVDLTASSVQDCSQWCLPGVPDTWNELLFYHLVSSQDKNVTS</sequence>
<organism evidence="13 14">
    <name type="scientific">Eleusine coracana subsp. coracana</name>
    <dbReference type="NCBI Taxonomy" id="191504"/>
    <lineage>
        <taxon>Eukaryota</taxon>
        <taxon>Viridiplantae</taxon>
        <taxon>Streptophyta</taxon>
        <taxon>Embryophyta</taxon>
        <taxon>Tracheophyta</taxon>
        <taxon>Spermatophyta</taxon>
        <taxon>Magnoliopsida</taxon>
        <taxon>Liliopsida</taxon>
        <taxon>Poales</taxon>
        <taxon>Poaceae</taxon>
        <taxon>PACMAD clade</taxon>
        <taxon>Chloridoideae</taxon>
        <taxon>Cynodonteae</taxon>
        <taxon>Eleusininae</taxon>
        <taxon>Eleusine</taxon>
    </lineage>
</organism>
<feature type="region of interest" description="Disordered" evidence="9">
    <location>
        <begin position="250"/>
        <end position="278"/>
    </location>
</feature>
<accession>A0AAV5DCZ2</accession>
<comment type="similarity">
    <text evidence="2">Belongs to the PC-esterase family. TBL subfamily.</text>
</comment>
<protein>
    <recommendedName>
        <fullName evidence="15">Trichome birefringence-like N-terminal domain-containing protein</fullName>
    </recommendedName>
</protein>
<evidence type="ECO:0000259" key="11">
    <source>
        <dbReference type="Pfam" id="PF13839"/>
    </source>
</evidence>
<feature type="domain" description="Trichome birefringence-like C-terminal" evidence="11">
    <location>
        <begin position="377"/>
        <end position="504"/>
    </location>
</feature>
<evidence type="ECO:0000256" key="5">
    <source>
        <dbReference type="ARBA" id="ARBA00022968"/>
    </source>
</evidence>
<dbReference type="InterPro" id="IPR029962">
    <property type="entry name" value="TBL"/>
</dbReference>
<keyword evidence="8 10" id="KW-0472">Membrane</keyword>
<evidence type="ECO:0000259" key="12">
    <source>
        <dbReference type="Pfam" id="PF14416"/>
    </source>
</evidence>
<evidence type="ECO:0000256" key="2">
    <source>
        <dbReference type="ARBA" id="ARBA00007727"/>
    </source>
</evidence>
<name>A0AAV5DCZ2_ELECO</name>
<dbReference type="PANTHER" id="PTHR32285">
    <property type="entry name" value="PROTEIN TRICHOME BIREFRINGENCE-LIKE 9-RELATED"/>
    <property type="match status" value="1"/>
</dbReference>
<proteinExistence type="inferred from homology"/>
<comment type="subcellular location">
    <subcellularLocation>
        <location evidence="1">Golgi apparatus membrane</location>
        <topology evidence="1">Single-pass type II membrane protein</topology>
    </subcellularLocation>
</comment>
<evidence type="ECO:0000256" key="4">
    <source>
        <dbReference type="ARBA" id="ARBA00022692"/>
    </source>
</evidence>
<feature type="domain" description="Trichome birefringence-like N-terminal" evidence="12">
    <location>
        <begin position="324"/>
        <end position="376"/>
    </location>
</feature>
<evidence type="ECO:0000256" key="8">
    <source>
        <dbReference type="ARBA" id="ARBA00023136"/>
    </source>
</evidence>
<feature type="transmembrane region" description="Helical" evidence="10">
    <location>
        <begin position="21"/>
        <end position="43"/>
    </location>
</feature>
<keyword evidence="6 10" id="KW-1133">Transmembrane helix</keyword>
<evidence type="ECO:0000256" key="9">
    <source>
        <dbReference type="SAM" id="MobiDB-lite"/>
    </source>
</evidence>
<dbReference type="PANTHER" id="PTHR32285:SF19">
    <property type="entry name" value="PROTEIN TRICHOME BIREFRINGENCE-LIKE 6"/>
    <property type="match status" value="1"/>
</dbReference>
<evidence type="ECO:0008006" key="15">
    <source>
        <dbReference type="Google" id="ProtNLM"/>
    </source>
</evidence>
<evidence type="ECO:0000313" key="13">
    <source>
        <dbReference type="EMBL" id="GJN08078.1"/>
    </source>
</evidence>
<evidence type="ECO:0000256" key="7">
    <source>
        <dbReference type="ARBA" id="ARBA00023034"/>
    </source>
</evidence>
<keyword evidence="4 10" id="KW-0812">Transmembrane</keyword>
<evidence type="ECO:0000256" key="10">
    <source>
        <dbReference type="SAM" id="Phobius"/>
    </source>
</evidence>
<evidence type="ECO:0000256" key="1">
    <source>
        <dbReference type="ARBA" id="ARBA00004323"/>
    </source>
</evidence>
<dbReference type="AlphaFoldDB" id="A0AAV5DCZ2"/>
<dbReference type="InterPro" id="IPR026057">
    <property type="entry name" value="TBL_C"/>
</dbReference>
<comment type="caution">
    <text evidence="13">The sequence shown here is derived from an EMBL/GenBank/DDBJ whole genome shotgun (WGS) entry which is preliminary data.</text>
</comment>
<keyword evidence="14" id="KW-1185">Reference proteome</keyword>
<dbReference type="Pfam" id="PF13839">
    <property type="entry name" value="PC-Esterase"/>
    <property type="match status" value="2"/>
</dbReference>
<dbReference type="Proteomes" id="UP001054889">
    <property type="component" value="Unassembled WGS sequence"/>
</dbReference>
<dbReference type="GO" id="GO:0000139">
    <property type="term" value="C:Golgi membrane"/>
    <property type="evidence" value="ECO:0007669"/>
    <property type="project" value="UniProtKB-SubCell"/>
</dbReference>
<keyword evidence="5" id="KW-0735">Signal-anchor</keyword>
<dbReference type="InterPro" id="IPR025846">
    <property type="entry name" value="TBL_N"/>
</dbReference>
<keyword evidence="7" id="KW-0333">Golgi apparatus</keyword>
<feature type="domain" description="Trichome birefringence-like C-terminal" evidence="11">
    <location>
        <begin position="509"/>
        <end position="547"/>
    </location>
</feature>
<evidence type="ECO:0000313" key="14">
    <source>
        <dbReference type="Proteomes" id="UP001054889"/>
    </source>
</evidence>
<dbReference type="EMBL" id="BQKI01000015">
    <property type="protein sequence ID" value="GJN08078.1"/>
    <property type="molecule type" value="Genomic_DNA"/>
</dbReference>
<dbReference type="Pfam" id="PF14416">
    <property type="entry name" value="PMR5N"/>
    <property type="match status" value="1"/>
</dbReference>
<evidence type="ECO:0000256" key="3">
    <source>
        <dbReference type="ARBA" id="ARBA00022679"/>
    </source>
</evidence>
<reference evidence="13" key="1">
    <citation type="journal article" date="2018" name="DNA Res.">
        <title>Multiple hybrid de novo genome assembly of finger millet, an orphan allotetraploid crop.</title>
        <authorList>
            <person name="Hatakeyama M."/>
            <person name="Aluri S."/>
            <person name="Balachadran M.T."/>
            <person name="Sivarajan S.R."/>
            <person name="Patrignani A."/>
            <person name="Gruter S."/>
            <person name="Poveda L."/>
            <person name="Shimizu-Inatsugi R."/>
            <person name="Baeten J."/>
            <person name="Francoijs K.J."/>
            <person name="Nataraja K.N."/>
            <person name="Reddy Y.A.N."/>
            <person name="Phadnis S."/>
            <person name="Ravikumar R.L."/>
            <person name="Schlapbach R."/>
            <person name="Sreeman S.M."/>
            <person name="Shimizu K.K."/>
        </authorList>
    </citation>
    <scope>NUCLEOTIDE SEQUENCE</scope>
</reference>
<gene>
    <name evidence="13" type="primary">ga25966</name>
    <name evidence="13" type="ORF">PR202_ga25966</name>
</gene>
<keyword evidence="3" id="KW-0808">Transferase</keyword>
<evidence type="ECO:0000256" key="6">
    <source>
        <dbReference type="ARBA" id="ARBA00022989"/>
    </source>
</evidence>